<comment type="caution">
    <text evidence="3">The sequence shown here is derived from an EMBL/GenBank/DDBJ whole genome shotgun (WGS) entry which is preliminary data.</text>
</comment>
<evidence type="ECO:0000256" key="1">
    <source>
        <dbReference type="SAM" id="MobiDB-lite"/>
    </source>
</evidence>
<protein>
    <submittedName>
        <fullName evidence="3">Mucin-like glycoprotein</fullName>
    </submittedName>
</protein>
<accession>A0A3R7PZZ9</accession>
<feature type="compositionally biased region" description="Polar residues" evidence="1">
    <location>
        <begin position="209"/>
        <end position="225"/>
    </location>
</feature>
<dbReference type="EMBL" id="MKKU01000001">
    <property type="protein sequence ID" value="RNF27617.1"/>
    <property type="molecule type" value="Genomic_DNA"/>
</dbReference>
<organism evidence="3 4">
    <name type="scientific">Trypanosoma conorhini</name>
    <dbReference type="NCBI Taxonomy" id="83891"/>
    <lineage>
        <taxon>Eukaryota</taxon>
        <taxon>Discoba</taxon>
        <taxon>Euglenozoa</taxon>
        <taxon>Kinetoplastea</taxon>
        <taxon>Metakinetoplastina</taxon>
        <taxon>Trypanosomatida</taxon>
        <taxon>Trypanosomatidae</taxon>
        <taxon>Trypanosoma</taxon>
    </lineage>
</organism>
<dbReference type="Proteomes" id="UP000284403">
    <property type="component" value="Unassembled WGS sequence"/>
</dbReference>
<evidence type="ECO:0000313" key="4">
    <source>
        <dbReference type="Proteomes" id="UP000284403"/>
    </source>
</evidence>
<keyword evidence="2" id="KW-0732">Signal</keyword>
<evidence type="ECO:0000313" key="3">
    <source>
        <dbReference type="EMBL" id="RNF27617.1"/>
    </source>
</evidence>
<keyword evidence="4" id="KW-1185">Reference proteome</keyword>
<feature type="chain" id="PRO_5018785996" evidence="2">
    <location>
        <begin position="30"/>
        <end position="296"/>
    </location>
</feature>
<sequence length="296" mass="29126">MAMTLTVRRRAVCALALLALLCGAGTVAAAAAPPVIVAVEVSCASADRKISWRVAGETTSAWKECPEAVEVPTAITAAPASQPSQKSGGSDFICAWAGTAYLSAGPRTNCAAASAGGTQNVALTMHCATDDKSELHTLAKGQIVTVTGTDASLHQAGDCALQTTTAREAALLQPSQGHSSPPQAAASPTINSAPSGPTPEGSTAAAGERSSQAPAGRQETSTENRPATATPLAGTAAQSTAAAGKAADGAAITTTTATRSPSDGGHTKSNADGGDAILFLRAPLLLLVAALACTAA</sequence>
<proteinExistence type="predicted"/>
<gene>
    <name evidence="3" type="ORF">Tco025E_00001</name>
</gene>
<name>A0A3R7PZZ9_9TRYP</name>
<dbReference type="AlphaFoldDB" id="A0A3R7PZZ9"/>
<feature type="signal peptide" evidence="2">
    <location>
        <begin position="1"/>
        <end position="29"/>
    </location>
</feature>
<feature type="compositionally biased region" description="Polar residues" evidence="1">
    <location>
        <begin position="173"/>
        <end position="195"/>
    </location>
</feature>
<dbReference type="RefSeq" id="XP_029232823.1">
    <property type="nucleotide sequence ID" value="XM_029366950.1"/>
</dbReference>
<feature type="compositionally biased region" description="Low complexity" evidence="1">
    <location>
        <begin position="226"/>
        <end position="241"/>
    </location>
</feature>
<dbReference type="GeneID" id="40313612"/>
<feature type="region of interest" description="Disordered" evidence="1">
    <location>
        <begin position="172"/>
        <end position="241"/>
    </location>
</feature>
<reference evidence="3 4" key="1">
    <citation type="journal article" date="2018" name="BMC Genomics">
        <title>Genomic comparison of Trypanosoma conorhini and Trypanosoma rangeli to Trypanosoma cruzi strains of high and low virulence.</title>
        <authorList>
            <person name="Bradwell K.R."/>
            <person name="Koparde V.N."/>
            <person name="Matveyev A.V."/>
            <person name="Serrano M.G."/>
            <person name="Alves J.M."/>
            <person name="Parikh H."/>
            <person name="Huang B."/>
            <person name="Lee V."/>
            <person name="Espinosa-Alvarez O."/>
            <person name="Ortiz P.A."/>
            <person name="Costa-Martins A.G."/>
            <person name="Teixeira M.M."/>
            <person name="Buck G.A."/>
        </authorList>
    </citation>
    <scope>NUCLEOTIDE SEQUENCE [LARGE SCALE GENOMIC DNA]</scope>
    <source>
        <strain evidence="3 4">025E</strain>
    </source>
</reference>
<evidence type="ECO:0000256" key="2">
    <source>
        <dbReference type="SAM" id="SignalP"/>
    </source>
</evidence>